<dbReference type="GO" id="GO:0009401">
    <property type="term" value="P:phosphoenolpyruvate-dependent sugar phosphotransferase system"/>
    <property type="evidence" value="ECO:0007669"/>
    <property type="project" value="TreeGrafter"/>
</dbReference>
<dbReference type="PROSITE" id="PS51464">
    <property type="entry name" value="SIS"/>
    <property type="match status" value="2"/>
</dbReference>
<comment type="catalytic activity">
    <reaction evidence="4">
        <text>D-galactosamine 6-phosphate + H2O = D-tagatopyranose 1-phosphate + NH4(+)</text>
        <dbReference type="Rhea" id="RHEA:47680"/>
        <dbReference type="ChEBI" id="CHEBI:15377"/>
        <dbReference type="ChEBI" id="CHEBI:28938"/>
        <dbReference type="ChEBI" id="CHEBI:71674"/>
        <dbReference type="ChEBI" id="CHEBI:138150"/>
    </reaction>
</comment>
<dbReference type="GO" id="GO:1901135">
    <property type="term" value="P:carbohydrate derivative metabolic process"/>
    <property type="evidence" value="ECO:0007669"/>
    <property type="project" value="InterPro"/>
</dbReference>
<gene>
    <name evidence="6" type="ORF">FC774_05435</name>
    <name evidence="7" type="ORF">FDB51_05235</name>
</gene>
<feature type="domain" description="SIS" evidence="5">
    <location>
        <begin position="47"/>
        <end position="198"/>
    </location>
</feature>
<dbReference type="GO" id="GO:0016787">
    <property type="term" value="F:hydrolase activity"/>
    <property type="evidence" value="ECO:0007669"/>
    <property type="project" value="UniProtKB-KW"/>
</dbReference>
<feature type="domain" description="SIS" evidence="5">
    <location>
        <begin position="218"/>
        <end position="368"/>
    </location>
</feature>
<dbReference type="PANTHER" id="PTHR32502">
    <property type="entry name" value="N-ACETYLGALACTOSAMINE PERMEASE II COMPONENT-RELATED"/>
    <property type="match status" value="1"/>
</dbReference>
<dbReference type="InterPro" id="IPR035466">
    <property type="entry name" value="GlmS/AgaS_SIS"/>
</dbReference>
<evidence type="ECO:0000313" key="7">
    <source>
        <dbReference type="EMBL" id="NFN34546.1"/>
    </source>
</evidence>
<dbReference type="GO" id="GO:0005886">
    <property type="term" value="C:plasma membrane"/>
    <property type="evidence" value="ECO:0007669"/>
    <property type="project" value="TreeGrafter"/>
</dbReference>
<dbReference type="InterPro" id="IPR035464">
    <property type="entry name" value="SIS_AgaS"/>
</dbReference>
<dbReference type="Gene3D" id="3.40.50.10490">
    <property type="entry name" value="Glucose-6-phosphate isomerase like protein, domain 1"/>
    <property type="match status" value="2"/>
</dbReference>
<sequence length="387" mass="43709">MIFGKTIEELEKLKAINTSKEIMQQPDLWKETYKIIYDKRDEIKLFLKKNISTNTRIILTGAGTSDYVGQTALLELRSKINARIEAIATTDLVSNPKEYIEKDTQTILISYARSGNSPESVGAYDLFEKDITNISQVVITCNEDGELAKKAIINNNNLVLFMPAESNDKGFAMTSSFSCMLLATILMFDIDNIENNKIFVDIVSEQGENILKNKWNDICDLVNYECNRVVYLGSGILKALSQEMALKSLELTSGKIVTIFESVMGFRHGPKSIINDNTLIIIMNSIDKYTNLYDLDLINEIYNDSGNHKLAVISYEKNEKLKGICDKCIEINGSNIPEIYTVFNYILYGQMFGLFNSIKLKISPDNPRPDGTVNRVVKGVHIHKQNF</sequence>
<protein>
    <submittedName>
        <fullName evidence="6">SIS domain-containing protein</fullName>
    </submittedName>
</protein>
<evidence type="ECO:0000259" key="5">
    <source>
        <dbReference type="PROSITE" id="PS51464"/>
    </source>
</evidence>
<dbReference type="EMBL" id="SWVK01000005">
    <property type="protein sequence ID" value="NFN34546.1"/>
    <property type="molecule type" value="Genomic_DNA"/>
</dbReference>
<dbReference type="CDD" id="cd05008">
    <property type="entry name" value="SIS_GlmS_GlmD_1"/>
    <property type="match status" value="1"/>
</dbReference>
<dbReference type="Pfam" id="PF01380">
    <property type="entry name" value="SIS"/>
    <property type="match status" value="1"/>
</dbReference>
<proteinExistence type="inferred from homology"/>
<dbReference type="EMBL" id="SWOV01000010">
    <property type="protein sequence ID" value="NFF87315.1"/>
    <property type="molecule type" value="Genomic_DNA"/>
</dbReference>
<dbReference type="PANTHER" id="PTHR32502:SF3">
    <property type="entry name" value="D-GALACTOSAMINE-6-PHOSPHATE DEAMINASE AGAS-RELATED"/>
    <property type="match status" value="1"/>
</dbReference>
<dbReference type="Proteomes" id="UP000476820">
    <property type="component" value="Unassembled WGS sequence"/>
</dbReference>
<evidence type="ECO:0000256" key="2">
    <source>
        <dbReference type="ARBA" id="ARBA00022737"/>
    </source>
</evidence>
<dbReference type="RefSeq" id="WP_012449651.1">
    <property type="nucleotide sequence ID" value="NZ_CP010520.1"/>
</dbReference>
<evidence type="ECO:0000256" key="1">
    <source>
        <dbReference type="ARBA" id="ARBA00007748"/>
    </source>
</evidence>
<keyword evidence="3" id="KW-0378">Hydrolase</keyword>
<keyword evidence="2" id="KW-0677">Repeat</keyword>
<dbReference type="CDD" id="cd05010">
    <property type="entry name" value="SIS_AgaS_like"/>
    <property type="match status" value="1"/>
</dbReference>
<evidence type="ECO:0000313" key="6">
    <source>
        <dbReference type="EMBL" id="NFF87315.1"/>
    </source>
</evidence>
<comment type="similarity">
    <text evidence="1">Belongs to the SIS family. AgaS subfamily.</text>
</comment>
<dbReference type="AlphaFoldDB" id="A0A0C2SFB5"/>
<dbReference type="GO" id="GO:0097367">
    <property type="term" value="F:carbohydrate derivative binding"/>
    <property type="evidence" value="ECO:0007669"/>
    <property type="project" value="InterPro"/>
</dbReference>
<dbReference type="OrthoDB" id="9779207at2"/>
<comment type="caution">
    <text evidence="6">The sequence shown here is derived from an EMBL/GenBank/DDBJ whole genome shotgun (WGS) entry which is preliminary data.</text>
</comment>
<reference evidence="8 9" key="1">
    <citation type="submission" date="2019-04" db="EMBL/GenBank/DDBJ databases">
        <title>Genome sequencing of Clostridium botulinum Groups I-IV and Clostridium butyricum.</title>
        <authorList>
            <person name="Brunt J."/>
            <person name="Van Vliet A.H.M."/>
            <person name="Stringer S.C."/>
            <person name="Carter A.T."/>
            <person name="Peck M.W."/>
        </authorList>
    </citation>
    <scope>NUCLEOTIDE SEQUENCE [LARGE SCALE GENOMIC DNA]</scope>
    <source>
        <strain evidence="6 9">1605</strain>
        <strain evidence="7 8">CB-K-33E</strain>
    </source>
</reference>
<dbReference type="Proteomes" id="UP000473681">
    <property type="component" value="Unassembled WGS sequence"/>
</dbReference>
<name>A0A0C2SFB5_CLOBO</name>
<evidence type="ECO:0000313" key="9">
    <source>
        <dbReference type="Proteomes" id="UP000476820"/>
    </source>
</evidence>
<dbReference type="SUPFAM" id="SSF53697">
    <property type="entry name" value="SIS domain"/>
    <property type="match status" value="1"/>
</dbReference>
<accession>A0A0C2SFB5</accession>
<dbReference type="InterPro" id="IPR046348">
    <property type="entry name" value="SIS_dom_sf"/>
</dbReference>
<evidence type="ECO:0000256" key="3">
    <source>
        <dbReference type="ARBA" id="ARBA00022801"/>
    </source>
</evidence>
<evidence type="ECO:0000313" key="8">
    <source>
        <dbReference type="Proteomes" id="UP000473681"/>
    </source>
</evidence>
<dbReference type="InterPro" id="IPR001347">
    <property type="entry name" value="SIS_dom"/>
</dbReference>
<organism evidence="6 9">
    <name type="scientific">Clostridium botulinum</name>
    <dbReference type="NCBI Taxonomy" id="1491"/>
    <lineage>
        <taxon>Bacteria</taxon>
        <taxon>Bacillati</taxon>
        <taxon>Bacillota</taxon>
        <taxon>Clostridia</taxon>
        <taxon>Eubacteriales</taxon>
        <taxon>Clostridiaceae</taxon>
        <taxon>Clostridium</taxon>
    </lineage>
</organism>
<dbReference type="InterPro" id="IPR050303">
    <property type="entry name" value="GatZ_KbaZ_carbometab"/>
</dbReference>
<evidence type="ECO:0000256" key="4">
    <source>
        <dbReference type="ARBA" id="ARBA00029292"/>
    </source>
</evidence>